<feature type="region of interest" description="Disordered" evidence="7">
    <location>
        <begin position="637"/>
        <end position="696"/>
    </location>
</feature>
<evidence type="ECO:0000256" key="4">
    <source>
        <dbReference type="ARBA" id="ARBA00023159"/>
    </source>
</evidence>
<dbReference type="EMBL" id="JAINUG010000070">
    <property type="protein sequence ID" value="KAJ8401451.1"/>
    <property type="molecule type" value="Genomic_DNA"/>
</dbReference>
<name>A0AAD7SHB6_9TELE</name>
<evidence type="ECO:0000256" key="6">
    <source>
        <dbReference type="ARBA" id="ARBA00023242"/>
    </source>
</evidence>
<dbReference type="GO" id="GO:0003713">
    <property type="term" value="F:transcription coactivator activity"/>
    <property type="evidence" value="ECO:0007669"/>
    <property type="project" value="InterPro"/>
</dbReference>
<evidence type="ECO:0000256" key="3">
    <source>
        <dbReference type="ARBA" id="ARBA00023015"/>
    </source>
</evidence>
<keyword evidence="5" id="KW-0804">Transcription</keyword>
<feature type="compositionally biased region" description="Polar residues" evidence="7">
    <location>
        <begin position="649"/>
        <end position="683"/>
    </location>
</feature>
<dbReference type="AlphaFoldDB" id="A0AAD7SHB6"/>
<evidence type="ECO:0000256" key="5">
    <source>
        <dbReference type="ARBA" id="ARBA00023163"/>
    </source>
</evidence>
<evidence type="ECO:0000313" key="9">
    <source>
        <dbReference type="EMBL" id="KAJ8401451.1"/>
    </source>
</evidence>
<evidence type="ECO:0000313" key="10">
    <source>
        <dbReference type="Proteomes" id="UP001221898"/>
    </source>
</evidence>
<dbReference type="Proteomes" id="UP001221898">
    <property type="component" value="Unassembled WGS sequence"/>
</dbReference>
<dbReference type="SUPFAM" id="SSF69125">
    <property type="entry name" value="Nuclear receptor coactivator interlocking domain"/>
    <property type="match status" value="1"/>
</dbReference>
<reference evidence="9" key="1">
    <citation type="journal article" date="2023" name="Science">
        <title>Genome structures resolve the early diversification of teleost fishes.</title>
        <authorList>
            <person name="Parey E."/>
            <person name="Louis A."/>
            <person name="Montfort J."/>
            <person name="Bouchez O."/>
            <person name="Roques C."/>
            <person name="Iampietro C."/>
            <person name="Lluch J."/>
            <person name="Castinel A."/>
            <person name="Donnadieu C."/>
            <person name="Desvignes T."/>
            <person name="Floi Bucao C."/>
            <person name="Jouanno E."/>
            <person name="Wen M."/>
            <person name="Mejri S."/>
            <person name="Dirks R."/>
            <person name="Jansen H."/>
            <person name="Henkel C."/>
            <person name="Chen W.J."/>
            <person name="Zahm M."/>
            <person name="Cabau C."/>
            <person name="Klopp C."/>
            <person name="Thompson A.W."/>
            <person name="Robinson-Rechavi M."/>
            <person name="Braasch I."/>
            <person name="Lecointre G."/>
            <person name="Bobe J."/>
            <person name="Postlethwait J.H."/>
            <person name="Berthelot C."/>
            <person name="Roest Crollius H."/>
            <person name="Guiguen Y."/>
        </authorList>
    </citation>
    <scope>NUCLEOTIDE SEQUENCE</scope>
    <source>
        <strain evidence="9">NC1722</strain>
    </source>
</reference>
<dbReference type="SMART" id="SM01151">
    <property type="entry name" value="DUF1518"/>
    <property type="match status" value="2"/>
</dbReference>
<evidence type="ECO:0000256" key="7">
    <source>
        <dbReference type="SAM" id="MobiDB-lite"/>
    </source>
</evidence>
<feature type="region of interest" description="Disordered" evidence="7">
    <location>
        <begin position="71"/>
        <end position="128"/>
    </location>
</feature>
<dbReference type="InterPro" id="IPR009110">
    <property type="entry name" value="Nuc_rcpt_coact"/>
</dbReference>
<keyword evidence="10" id="KW-1185">Reference proteome</keyword>
<feature type="compositionally biased region" description="Basic and acidic residues" evidence="7">
    <location>
        <begin position="205"/>
        <end position="253"/>
    </location>
</feature>
<evidence type="ECO:0000256" key="1">
    <source>
        <dbReference type="ARBA" id="ARBA00009933"/>
    </source>
</evidence>
<feature type="compositionally biased region" description="Polar residues" evidence="7">
    <location>
        <begin position="748"/>
        <end position="764"/>
    </location>
</feature>
<dbReference type="Pfam" id="PF07469">
    <property type="entry name" value="DUF1518"/>
    <property type="match status" value="1"/>
</dbReference>
<comment type="caution">
    <text evidence="9">The sequence shown here is derived from an EMBL/GenBank/DDBJ whole genome shotgun (WGS) entry which is preliminary data.</text>
</comment>
<dbReference type="InterPro" id="IPR037077">
    <property type="entry name" value="Nuc_rcpt_coact_Ncoa_int_sf"/>
</dbReference>
<keyword evidence="6" id="KW-0539">Nucleus</keyword>
<dbReference type="GO" id="GO:0032870">
    <property type="term" value="P:cellular response to hormone stimulus"/>
    <property type="evidence" value="ECO:0007669"/>
    <property type="project" value="TreeGrafter"/>
</dbReference>
<keyword evidence="3" id="KW-0805">Transcription regulation</keyword>
<comment type="similarity">
    <text evidence="1">Belongs to the SRC/p160 nuclear receptor coactivator family.</text>
</comment>
<keyword evidence="2" id="KW-0677">Repeat</keyword>
<dbReference type="Pfam" id="PF08815">
    <property type="entry name" value="Nuc_rec_co-act"/>
    <property type="match status" value="1"/>
</dbReference>
<feature type="region of interest" description="Disordered" evidence="7">
    <location>
        <begin position="831"/>
        <end position="864"/>
    </location>
</feature>
<feature type="domain" description="DUF1518" evidence="8">
    <location>
        <begin position="643"/>
        <end position="701"/>
    </location>
</feature>
<feature type="compositionally biased region" description="Low complexity" evidence="7">
    <location>
        <begin position="15"/>
        <end position="27"/>
    </location>
</feature>
<feature type="region of interest" description="Disordered" evidence="7">
    <location>
        <begin position="748"/>
        <end position="777"/>
    </location>
</feature>
<feature type="region of interest" description="Disordered" evidence="7">
    <location>
        <begin position="373"/>
        <end position="410"/>
    </location>
</feature>
<feature type="region of interest" description="Disordered" evidence="7">
    <location>
        <begin position="188"/>
        <end position="323"/>
    </location>
</feature>
<feature type="domain" description="DUF1518" evidence="8">
    <location>
        <begin position="712"/>
        <end position="765"/>
    </location>
</feature>
<dbReference type="InterPro" id="IPR010011">
    <property type="entry name" value="NCO_DUF1518"/>
</dbReference>
<feature type="compositionally biased region" description="Polar residues" evidence="7">
    <location>
        <begin position="831"/>
        <end position="851"/>
    </location>
</feature>
<dbReference type="GO" id="GO:0005634">
    <property type="term" value="C:nucleus"/>
    <property type="evidence" value="ECO:0007669"/>
    <property type="project" value="InterPro"/>
</dbReference>
<feature type="region of interest" description="Disordered" evidence="7">
    <location>
        <begin position="143"/>
        <end position="162"/>
    </location>
</feature>
<feature type="compositionally biased region" description="Polar residues" evidence="7">
    <location>
        <begin position="302"/>
        <end position="311"/>
    </location>
</feature>
<sequence length="864" mass="90745">MSHALQGGNYTLKTSSPSRQSSPALSPMLSPRLHLSLSPGAVTGAAQFSPGGGGGYTSSSLTALQALSKGHGVAMETPHHHAQGSPGGAGSPHWPSKVDAPSPTPTPPPQREAGPGHMGDNAQNTDGKGHTKLLQLLTTRTEQAELATPSPAPPGGASHGSTLKEKHKILHRLLQNSTSPVDLAKITAEATGKEPGPGPKQEPTSPKRKDNALLRHLLDNDESAPPEKDMKAEPGRPGKEKYDRDHGHGHGHDQPQQPVSLPTLQMGSEGGPAFRQQRASSSSSVPRTGQPIRGPPGRSVSLDMNITTQASPGPFPPLRNSSPYSPMLQQGMMGNHGMMASQTSMGSTGMLGGAPPRMGMQQELWGVASSAPNPAPTMAGSANQPRQQQGAAPVQAGPVPMRPSGQPGHRQMVPPQMMQNAPPHMGVGRPPFSQQGALPNQRAPWPDHMLLMDQGAFVAVQCPLENAPSPSETPDEGALLSQLYTALKDFDGLEELDRALGIPTLVGQARPVGQEQFASRSPSATPPVYGQQYATAAPMAPGTPPRSTPPGPTPSQPNALRLQLQHRLQTQQNRQPIMNQMGGVSNLTLPLRPNVPNQGGMNAQMLAQRQRELLNTHLRQAQQQRSLMMRAQGLLPAVGGDSGTAPGVATSSRVTPPSPQQVPYTPSYGTGLASPQPSTNPFSPASPGLPAPQLLSHSSAHMGQAPQGMMGNVGGGQFGAQMQHSAFQFPSSGMTPQSDVAFTGAATPQSPLMSPRLSHSQSPMIQKPQAGPAFQPSSERNGWMQGHMGGSSMLTQQPTTQYVQQPSGGMYNHNHNRNGNTNMNMSTIAPPTSMNNLNQRPGQPPVTSVPTTGLPPMEKEQKYC</sequence>
<dbReference type="Gene3D" id="6.10.140.20">
    <property type="entry name" value="Nuclear receptor coactivator, Ncoa-type, interlocking domain"/>
    <property type="match status" value="1"/>
</dbReference>
<evidence type="ECO:0000256" key="2">
    <source>
        <dbReference type="ARBA" id="ARBA00022737"/>
    </source>
</evidence>
<dbReference type="PANTHER" id="PTHR10684:SF2">
    <property type="entry name" value="NUCLEAR RECEPTOR COACTIVATOR 2"/>
    <property type="match status" value="1"/>
</dbReference>
<protein>
    <recommendedName>
        <fullName evidence="8">DUF1518 domain-containing protein</fullName>
    </recommendedName>
</protein>
<organism evidence="9 10">
    <name type="scientific">Aldrovandia affinis</name>
    <dbReference type="NCBI Taxonomy" id="143900"/>
    <lineage>
        <taxon>Eukaryota</taxon>
        <taxon>Metazoa</taxon>
        <taxon>Chordata</taxon>
        <taxon>Craniata</taxon>
        <taxon>Vertebrata</taxon>
        <taxon>Euteleostomi</taxon>
        <taxon>Actinopterygii</taxon>
        <taxon>Neopterygii</taxon>
        <taxon>Teleostei</taxon>
        <taxon>Notacanthiformes</taxon>
        <taxon>Halosauridae</taxon>
        <taxon>Aldrovandia</taxon>
    </lineage>
</organism>
<proteinExistence type="inferred from homology"/>
<keyword evidence="4" id="KW-0010">Activator</keyword>
<feature type="compositionally biased region" description="Low complexity" evidence="7">
    <location>
        <begin position="384"/>
        <end position="399"/>
    </location>
</feature>
<feature type="compositionally biased region" description="Pro residues" evidence="7">
    <location>
        <begin position="541"/>
        <end position="555"/>
    </location>
</feature>
<dbReference type="Pfam" id="PF08832">
    <property type="entry name" value="SRC-1"/>
    <property type="match status" value="1"/>
</dbReference>
<dbReference type="InterPro" id="IPR014935">
    <property type="entry name" value="SRC/p160_LXXLL"/>
</dbReference>
<evidence type="ECO:0000259" key="8">
    <source>
        <dbReference type="SMART" id="SM01151"/>
    </source>
</evidence>
<dbReference type="InterPro" id="IPR017426">
    <property type="entry name" value="Nuclear_rcpt_coactivator"/>
</dbReference>
<dbReference type="PANTHER" id="PTHR10684">
    <property type="entry name" value="NUCLEAR RECEPTOR COACTIVATOR"/>
    <property type="match status" value="1"/>
</dbReference>
<dbReference type="GO" id="GO:0016922">
    <property type="term" value="F:nuclear receptor binding"/>
    <property type="evidence" value="ECO:0007669"/>
    <property type="project" value="InterPro"/>
</dbReference>
<gene>
    <name evidence="9" type="ORF">AAFF_G00383700</name>
</gene>
<feature type="region of interest" description="Disordered" evidence="7">
    <location>
        <begin position="1"/>
        <end position="36"/>
    </location>
</feature>
<dbReference type="GO" id="GO:0045944">
    <property type="term" value="P:positive regulation of transcription by RNA polymerase II"/>
    <property type="evidence" value="ECO:0007669"/>
    <property type="project" value="TreeGrafter"/>
</dbReference>
<feature type="region of interest" description="Disordered" evidence="7">
    <location>
        <begin position="535"/>
        <end position="558"/>
    </location>
</feature>
<dbReference type="InterPro" id="IPR014920">
    <property type="entry name" value="Nuc_rcpt_coact_Ncoa-typ"/>
</dbReference>
<accession>A0AAD7SHB6</accession>